<dbReference type="InterPro" id="IPR036597">
    <property type="entry name" value="Fido-like_dom_sf"/>
</dbReference>
<feature type="region of interest" description="Disordered" evidence="2">
    <location>
        <begin position="381"/>
        <end position="423"/>
    </location>
</feature>
<dbReference type="PROSITE" id="PS51459">
    <property type="entry name" value="FIDO"/>
    <property type="match status" value="1"/>
</dbReference>
<feature type="compositionally biased region" description="Polar residues" evidence="2">
    <location>
        <begin position="389"/>
        <end position="407"/>
    </location>
</feature>
<gene>
    <name evidence="4" type="ORF">NCTC13315_00860</name>
</gene>
<dbReference type="Proteomes" id="UP000254968">
    <property type="component" value="Unassembled WGS sequence"/>
</dbReference>
<dbReference type="OrthoDB" id="5649256at2"/>
<evidence type="ECO:0000313" key="4">
    <source>
        <dbReference type="EMBL" id="STX28331.1"/>
    </source>
</evidence>
<dbReference type="EMBL" id="UGNV01000001">
    <property type="protein sequence ID" value="STX28331.1"/>
    <property type="molecule type" value="Genomic_DNA"/>
</dbReference>
<dbReference type="SUPFAM" id="SSF140931">
    <property type="entry name" value="Fic-like"/>
    <property type="match status" value="1"/>
</dbReference>
<keyword evidence="5" id="KW-1185">Reference proteome</keyword>
<evidence type="ECO:0000256" key="2">
    <source>
        <dbReference type="SAM" id="MobiDB-lite"/>
    </source>
</evidence>
<feature type="compositionally biased region" description="Basic and acidic residues" evidence="2">
    <location>
        <begin position="408"/>
        <end position="423"/>
    </location>
</feature>
<dbReference type="RefSeq" id="WP_115302090.1">
    <property type="nucleotide sequence ID" value="NZ_CAAAHO010000001.1"/>
</dbReference>
<feature type="domain" description="Fido" evidence="3">
    <location>
        <begin position="135"/>
        <end position="294"/>
    </location>
</feature>
<feature type="coiled-coil region" evidence="1">
    <location>
        <begin position="186"/>
        <end position="213"/>
    </location>
</feature>
<reference evidence="4 5" key="1">
    <citation type="submission" date="2018-06" db="EMBL/GenBank/DDBJ databases">
        <authorList>
            <consortium name="Pathogen Informatics"/>
            <person name="Doyle S."/>
        </authorList>
    </citation>
    <scope>NUCLEOTIDE SEQUENCE [LARGE SCALE GENOMIC DNA]</scope>
    <source>
        <strain evidence="4 5">NCTC13315</strain>
    </source>
</reference>
<evidence type="ECO:0000256" key="1">
    <source>
        <dbReference type="SAM" id="Coils"/>
    </source>
</evidence>
<name>A0A378I0Q6_9GAMM</name>
<dbReference type="Gene3D" id="1.10.3290.10">
    <property type="entry name" value="Fido-like domain"/>
    <property type="match status" value="1"/>
</dbReference>
<accession>A0A378I0Q6</accession>
<dbReference type="Pfam" id="PF02661">
    <property type="entry name" value="Fic"/>
    <property type="match status" value="1"/>
</dbReference>
<dbReference type="AlphaFoldDB" id="A0A378I0Q6"/>
<keyword evidence="1" id="KW-0175">Coiled coil</keyword>
<evidence type="ECO:0000313" key="5">
    <source>
        <dbReference type="Proteomes" id="UP000254968"/>
    </source>
</evidence>
<organism evidence="4 5">
    <name type="scientific">Legionella beliardensis</name>
    <dbReference type="NCBI Taxonomy" id="91822"/>
    <lineage>
        <taxon>Bacteria</taxon>
        <taxon>Pseudomonadati</taxon>
        <taxon>Pseudomonadota</taxon>
        <taxon>Gammaproteobacteria</taxon>
        <taxon>Legionellales</taxon>
        <taxon>Legionellaceae</taxon>
        <taxon>Legionella</taxon>
    </lineage>
</organism>
<proteinExistence type="predicted"/>
<evidence type="ECO:0000259" key="3">
    <source>
        <dbReference type="PROSITE" id="PS51459"/>
    </source>
</evidence>
<dbReference type="InterPro" id="IPR003812">
    <property type="entry name" value="Fido"/>
</dbReference>
<sequence>MKELSEQATLEQAKSGFNFFLAIPNSELYRLVVDGCRHKDEQGFVGYEARESGSVRCFLNAILEKKDFVNSKEPVTIELFKEIHRVCSPGGRFFPGQFKETYPGTSHGFGIYQLSIEGLKDLCDFADRNKEFKVSYYDNNFVIHKLNLYGINMELSLCRRPARSKPNEEQEFKITYAVSLTKENTSTLAESTINKLNNTLAQANNDNTILEAIVECIYELEHAHMFHDANLRSNMILANLLLMQHGFPPVSYFDPNYLDGVSKAEFFNIMKEGMLKTLDIIEHPNEAHFNFKSSSLSADAQKTYADIIKPITESKEKLNYSVPNEINQQIQLVRERIQKLQQNPEPKWIINDFKFHLENSDIFSEYVSLNVAKHAQRNSFFNNNNNNNIPSYQNSSVNNYPQQSTKDTTQDKDEITSEPEKIESCEESEEMFYRRLLKEVLDSNETSADKIKTLSEVGTPSGVDWTILDLVSEEGASEEIIEGLREYSTANLSL</sequence>
<protein>
    <submittedName>
        <fullName evidence="4">Ankyrin repeat-containing protein</fullName>
    </submittedName>
</protein>